<name>A0ABU6Q1T3_9BACL</name>
<sequence length="512" mass="58278">MERLNKIAFIPLDERPCNYEFPYLLAQGTGIQLARPPQDMMGLKKKPGDTDRLWSWLEQECGDADGAIVALDTLLYGGIIPSRLHAMEHSQVAERLQKLRRLKQINPQLRIFAFQLLMRCPQYSIADEEPDYYGDWGREIFLQGYISHRAELGIASMDELEELADIERRLPEEIIDDYMRRRSVNIAVIQDVLELIAEGLIDFMIFPQDDSAPFGHTAKDQQKVRAMISDRDLELRTYMYPGADEVGCTLFARMVHEGMGKTPLVYPRMAAVQGPFVTPLYEDRFFYESLKYQILAAGGLVASSAEEADLILLVNTPGETMMEADSQQHPFFSYDVYRNIIELVEYGDYMLRHKGKPVAVADVGYANGADHKLLKLLKQKGMLFELAGYAGWNTSSNTLGTVIVQSMLYLQYGRTPQHMDFLSLRYAEDLCYCSVVRMALNQGEVEAMGLSKFELDGQRGEVSRLVLERLGAELEKRINGGWGRVEVIDCYMPWNRTFEVGLRVRYHPGGPS</sequence>
<protein>
    <submittedName>
        <fullName evidence="1">DUF4127 family protein</fullName>
    </submittedName>
</protein>
<dbReference type="Pfam" id="PF13552">
    <property type="entry name" value="DUF4127"/>
    <property type="match status" value="1"/>
</dbReference>
<proteinExistence type="predicted"/>
<gene>
    <name evidence="1" type="ORF">P9847_24910</name>
</gene>
<dbReference type="RefSeq" id="WP_328281952.1">
    <property type="nucleotide sequence ID" value="NZ_JARTLD010000068.1"/>
</dbReference>
<evidence type="ECO:0000313" key="1">
    <source>
        <dbReference type="EMBL" id="MED5020502.1"/>
    </source>
</evidence>
<dbReference type="InterPro" id="IPR025394">
    <property type="entry name" value="DUF4127"/>
</dbReference>
<accession>A0ABU6Q1T3</accession>
<comment type="caution">
    <text evidence="1">The sequence shown here is derived from an EMBL/GenBank/DDBJ whole genome shotgun (WGS) entry which is preliminary data.</text>
</comment>
<reference evidence="1 2" key="1">
    <citation type="submission" date="2023-03" db="EMBL/GenBank/DDBJ databases">
        <title>Bacillus Genome Sequencing.</title>
        <authorList>
            <person name="Dunlap C."/>
        </authorList>
    </citation>
    <scope>NUCLEOTIDE SEQUENCE [LARGE SCALE GENOMIC DNA]</scope>
    <source>
        <strain evidence="1 2">NRS-52</strain>
    </source>
</reference>
<keyword evidence="2" id="KW-1185">Reference proteome</keyword>
<dbReference type="Proteomes" id="UP001343257">
    <property type="component" value="Unassembled WGS sequence"/>
</dbReference>
<evidence type="ECO:0000313" key="2">
    <source>
        <dbReference type="Proteomes" id="UP001343257"/>
    </source>
</evidence>
<dbReference type="EMBL" id="JARTLD010000068">
    <property type="protein sequence ID" value="MED5020502.1"/>
    <property type="molecule type" value="Genomic_DNA"/>
</dbReference>
<organism evidence="1 2">
    <name type="scientific">Paenibacillus chibensis</name>
    <dbReference type="NCBI Taxonomy" id="59846"/>
    <lineage>
        <taxon>Bacteria</taxon>
        <taxon>Bacillati</taxon>
        <taxon>Bacillota</taxon>
        <taxon>Bacilli</taxon>
        <taxon>Bacillales</taxon>
        <taxon>Paenibacillaceae</taxon>
        <taxon>Paenibacillus</taxon>
    </lineage>
</organism>